<reference evidence="7" key="1">
    <citation type="submission" date="2016-11" db="UniProtKB">
        <authorList>
            <consortium name="WormBaseParasite"/>
        </authorList>
    </citation>
    <scope>IDENTIFICATION</scope>
</reference>
<evidence type="ECO:0000256" key="1">
    <source>
        <dbReference type="ARBA" id="ARBA00004141"/>
    </source>
</evidence>
<dbReference type="PRINTS" id="PR01333">
    <property type="entry name" value="2POREKCHANEL"/>
</dbReference>
<evidence type="ECO:0000256" key="3">
    <source>
        <dbReference type="ARBA" id="ARBA00022989"/>
    </source>
</evidence>
<dbReference type="WBParaSite" id="MhA1_Contig288.frz3.gene15">
    <property type="protein sequence ID" value="MhA1_Contig288.frz3.gene15"/>
    <property type="gene ID" value="MhA1_Contig288.frz3.gene15"/>
</dbReference>
<feature type="transmembrane region" description="Helical" evidence="5">
    <location>
        <begin position="103"/>
        <end position="123"/>
    </location>
</feature>
<dbReference type="GO" id="GO:0022841">
    <property type="term" value="F:potassium ion leak channel activity"/>
    <property type="evidence" value="ECO:0007669"/>
    <property type="project" value="TreeGrafter"/>
</dbReference>
<keyword evidence="4 5" id="KW-0472">Membrane</keyword>
<keyword evidence="6" id="KW-1185">Reference proteome</keyword>
<dbReference type="GO" id="GO:0005886">
    <property type="term" value="C:plasma membrane"/>
    <property type="evidence" value="ECO:0007669"/>
    <property type="project" value="TreeGrafter"/>
</dbReference>
<dbReference type="GO" id="GO:0030322">
    <property type="term" value="P:stabilization of membrane potential"/>
    <property type="evidence" value="ECO:0007669"/>
    <property type="project" value="TreeGrafter"/>
</dbReference>
<feature type="transmembrane region" description="Helical" evidence="5">
    <location>
        <begin position="135"/>
        <end position="156"/>
    </location>
</feature>
<proteinExistence type="predicted"/>
<name>A0A1I8BKE4_MELHA</name>
<organism evidence="6 7">
    <name type="scientific">Meloidogyne hapla</name>
    <name type="common">Root-knot nematode worm</name>
    <dbReference type="NCBI Taxonomy" id="6305"/>
    <lineage>
        <taxon>Eukaryota</taxon>
        <taxon>Metazoa</taxon>
        <taxon>Ecdysozoa</taxon>
        <taxon>Nematoda</taxon>
        <taxon>Chromadorea</taxon>
        <taxon>Rhabditida</taxon>
        <taxon>Tylenchina</taxon>
        <taxon>Tylenchomorpha</taxon>
        <taxon>Tylenchoidea</taxon>
        <taxon>Meloidogynidae</taxon>
        <taxon>Meloidogyninae</taxon>
        <taxon>Meloidogyne</taxon>
    </lineage>
</organism>
<evidence type="ECO:0000313" key="7">
    <source>
        <dbReference type="WBParaSite" id="MhA1_Contig288.frz3.gene15"/>
    </source>
</evidence>
<keyword evidence="3 5" id="KW-1133">Transmembrane helix</keyword>
<dbReference type="Proteomes" id="UP000095281">
    <property type="component" value="Unplaced"/>
</dbReference>
<comment type="subcellular location">
    <subcellularLocation>
        <location evidence="1">Membrane</location>
        <topology evidence="1">Multi-pass membrane protein</topology>
    </subcellularLocation>
</comment>
<evidence type="ECO:0000256" key="2">
    <source>
        <dbReference type="ARBA" id="ARBA00022692"/>
    </source>
</evidence>
<dbReference type="OMA" id="RCWTINT"/>
<evidence type="ECO:0000256" key="4">
    <source>
        <dbReference type="ARBA" id="ARBA00023136"/>
    </source>
</evidence>
<dbReference type="PANTHER" id="PTHR11003">
    <property type="entry name" value="POTASSIUM CHANNEL, SUBFAMILY K"/>
    <property type="match status" value="1"/>
</dbReference>
<dbReference type="AlphaFoldDB" id="A0A1I8BKE4"/>
<dbReference type="InterPro" id="IPR003280">
    <property type="entry name" value="2pore_dom_K_chnl"/>
</dbReference>
<evidence type="ECO:0000313" key="6">
    <source>
        <dbReference type="Proteomes" id="UP000095281"/>
    </source>
</evidence>
<protein>
    <submittedName>
        <fullName evidence="7">Ion_trans_2 domain-containing protein</fullName>
    </submittedName>
</protein>
<feature type="transmembrane region" description="Helical" evidence="5">
    <location>
        <begin position="76"/>
        <end position="96"/>
    </location>
</feature>
<dbReference type="Gene3D" id="1.10.287.70">
    <property type="match status" value="1"/>
</dbReference>
<dbReference type="PANTHER" id="PTHR11003:SF66">
    <property type="entry name" value="POTASSIUM CHANNEL DOMAIN-CONTAINING PROTEIN"/>
    <property type="match status" value="1"/>
</dbReference>
<evidence type="ECO:0000256" key="5">
    <source>
        <dbReference type="SAM" id="Phobius"/>
    </source>
</evidence>
<accession>A0A1I8BKE4</accession>
<keyword evidence="2 5" id="KW-0812">Transmembrane</keyword>
<sequence length="315" mass="35548">MTLFTTIGYGTIACQTALGKFSVWHTNDVNGPWRCWTINTYISHVLPQECQGILSQNEELENEDVEVEEEEFPLSLLLPIVAFYILLVSSIVSLLDWSKDGKLLIGGLGFGDAFLSLATIGLGDVMPYNLQYTPLLAVLFLAGLALLSLVNSTIYVRLQNRFLAIMDCLEDFLERVQYNNKKSLEGYSTFVFLSPSIKFLATALPLNFLEDEKQQNNNNIKNKNHKRCRSKSMNAVGDKKLKEYQQKENHYHQISSTNIANFRPTLGVMTAATSPRPSRQPTFNMGTSEINNNKRRRISKDGGMFLNKTPIGEKF</sequence>
<dbReference type="SUPFAM" id="SSF81324">
    <property type="entry name" value="Voltage-gated potassium channels"/>
    <property type="match status" value="1"/>
</dbReference>
<dbReference type="GO" id="GO:0015271">
    <property type="term" value="F:outward rectifier potassium channel activity"/>
    <property type="evidence" value="ECO:0007669"/>
    <property type="project" value="TreeGrafter"/>
</dbReference>